<dbReference type="SUPFAM" id="SSF51556">
    <property type="entry name" value="Metallo-dependent hydrolases"/>
    <property type="match status" value="1"/>
</dbReference>
<gene>
    <name evidence="2" type="ORF">EDB95_1874</name>
</gene>
<evidence type="ECO:0000259" key="1">
    <source>
        <dbReference type="Pfam" id="PF01979"/>
    </source>
</evidence>
<dbReference type="AlphaFoldDB" id="A0A4R8DTS8"/>
<name>A0A4R8DTS8_9BACT</name>
<dbReference type="InterPro" id="IPR032466">
    <property type="entry name" value="Metal_Hydrolase"/>
</dbReference>
<dbReference type="GO" id="GO:0019700">
    <property type="term" value="P:organic phosphonate catabolic process"/>
    <property type="evidence" value="ECO:0007669"/>
    <property type="project" value="InterPro"/>
</dbReference>
<dbReference type="EMBL" id="SODV01000001">
    <property type="protein sequence ID" value="TDX00845.1"/>
    <property type="molecule type" value="Genomic_DNA"/>
</dbReference>
<dbReference type="InterPro" id="IPR011059">
    <property type="entry name" value="Metal-dep_hydrolase_composite"/>
</dbReference>
<keyword evidence="3" id="KW-1185">Reference proteome</keyword>
<reference evidence="2 3" key="1">
    <citation type="submission" date="2019-03" db="EMBL/GenBank/DDBJ databases">
        <title>Genomic Encyclopedia of Type Strains, Phase IV (KMG-IV): sequencing the most valuable type-strain genomes for metagenomic binning, comparative biology and taxonomic classification.</title>
        <authorList>
            <person name="Goeker M."/>
        </authorList>
    </citation>
    <scope>NUCLEOTIDE SEQUENCE [LARGE SCALE GENOMIC DNA]</scope>
    <source>
        <strain evidence="2 3">DSM 100059</strain>
    </source>
</reference>
<feature type="domain" description="Amidohydrolase-related" evidence="1">
    <location>
        <begin position="280"/>
        <end position="368"/>
    </location>
</feature>
<dbReference type="Proteomes" id="UP000294498">
    <property type="component" value="Unassembled WGS sequence"/>
</dbReference>
<dbReference type="RefSeq" id="WP_133992886.1">
    <property type="nucleotide sequence ID" value="NZ_SODV01000001.1"/>
</dbReference>
<organism evidence="2 3">
    <name type="scientific">Dinghuibacter silviterrae</name>
    <dbReference type="NCBI Taxonomy" id="1539049"/>
    <lineage>
        <taxon>Bacteria</taxon>
        <taxon>Pseudomonadati</taxon>
        <taxon>Bacteroidota</taxon>
        <taxon>Chitinophagia</taxon>
        <taxon>Chitinophagales</taxon>
        <taxon>Chitinophagaceae</taxon>
        <taxon>Dinghuibacter</taxon>
    </lineage>
</organism>
<dbReference type="InterPro" id="IPR012696">
    <property type="entry name" value="PhnM"/>
</dbReference>
<comment type="caution">
    <text evidence="2">The sequence shown here is derived from an EMBL/GenBank/DDBJ whole genome shotgun (WGS) entry which is preliminary data.</text>
</comment>
<dbReference type="OrthoDB" id="9802793at2"/>
<dbReference type="Gene3D" id="3.20.20.140">
    <property type="entry name" value="Metal-dependent hydrolases"/>
    <property type="match status" value="2"/>
</dbReference>
<dbReference type="Pfam" id="PF01979">
    <property type="entry name" value="Amidohydro_1"/>
    <property type="match status" value="1"/>
</dbReference>
<evidence type="ECO:0000313" key="3">
    <source>
        <dbReference type="Proteomes" id="UP000294498"/>
    </source>
</evidence>
<sequence length="395" mass="43883">MNTQLLTNAQIVTPSAHFTGSIEIDNGVIAAIHKDKFYRDGHDLKGAWLIPGCIDIHTDYLEKELHPRSSASFPMPFALHFLDARAASCGITTVFSAISFSDNESKGRNFEQAICMARQFDEVRGSLLLRHFLHARIDPNTHALLDHLSDMALLESLYMVIFNENIPGERQYSLNQQIEMRMKEHGTSWEVTRDKLLAQIQEAREINHRHLIYEAFKDKCVIGSHDDTTVAHILEAHASGSVLAEMPTTLAAARKAKELGMWVCMGAPNYYRGGSHCGNLACVDAMEEDLVDILCSDYHFPTMLGSVVRMIDEGMSPSKAVNMVTLNPARLLRFDEEIGSIAVGLKADLVAFQSERSFASVTSVWVEGVCKMAADYTEKARPLTGAINTIESHTL</sequence>
<dbReference type="SUPFAM" id="SSF51338">
    <property type="entry name" value="Composite domain of metallo-dependent hydrolases"/>
    <property type="match status" value="1"/>
</dbReference>
<dbReference type="PIRSF" id="PIRSF038971">
    <property type="entry name" value="PhnM"/>
    <property type="match status" value="1"/>
</dbReference>
<dbReference type="PANTHER" id="PTHR43135:SF3">
    <property type="entry name" value="ALPHA-D-RIBOSE 1-METHYLPHOSPHONATE 5-TRIPHOSPHATE DIPHOSPHATASE"/>
    <property type="match status" value="1"/>
</dbReference>
<evidence type="ECO:0000313" key="2">
    <source>
        <dbReference type="EMBL" id="TDX00845.1"/>
    </source>
</evidence>
<protein>
    <submittedName>
        <fullName evidence="2">Alpha-D-ribose 1-methylphosphonate 5-triphosphate diphosphatase</fullName>
    </submittedName>
</protein>
<dbReference type="GO" id="GO:0016810">
    <property type="term" value="F:hydrolase activity, acting on carbon-nitrogen (but not peptide) bonds"/>
    <property type="evidence" value="ECO:0007669"/>
    <property type="project" value="InterPro"/>
</dbReference>
<dbReference type="NCBIfam" id="NF011984">
    <property type="entry name" value="PRK15446.1-5"/>
    <property type="match status" value="1"/>
</dbReference>
<accession>A0A4R8DTS8</accession>
<dbReference type="InterPro" id="IPR051781">
    <property type="entry name" value="Metallo-dep_Hydrolase"/>
</dbReference>
<dbReference type="Gene3D" id="2.30.40.10">
    <property type="entry name" value="Urease, subunit C, domain 1"/>
    <property type="match status" value="2"/>
</dbReference>
<proteinExistence type="predicted"/>
<dbReference type="InterPro" id="IPR006680">
    <property type="entry name" value="Amidohydro-rel"/>
</dbReference>
<dbReference type="PANTHER" id="PTHR43135">
    <property type="entry name" value="ALPHA-D-RIBOSE 1-METHYLPHOSPHONATE 5-TRIPHOSPHATE DIPHOSPHATASE"/>
    <property type="match status" value="1"/>
</dbReference>
<dbReference type="NCBIfam" id="NF011990">
    <property type="entry name" value="PRK15446.2-6"/>
    <property type="match status" value="1"/>
</dbReference>